<evidence type="ECO:0000313" key="9">
    <source>
        <dbReference type="EMBL" id="KAJ1686024.1"/>
    </source>
</evidence>
<dbReference type="InterPro" id="IPR018289">
    <property type="entry name" value="MULE_transposase_dom"/>
</dbReference>
<evidence type="ECO:0000313" key="10">
    <source>
        <dbReference type="Proteomes" id="UP001151287"/>
    </source>
</evidence>
<keyword evidence="6" id="KW-0539">Nucleus</keyword>
<keyword evidence="3 5" id="KW-0863">Zinc-finger</keyword>
<dbReference type="Proteomes" id="UP001151287">
    <property type="component" value="Unassembled WGS sequence"/>
</dbReference>
<feature type="compositionally biased region" description="Acidic residues" evidence="7">
    <location>
        <begin position="747"/>
        <end position="765"/>
    </location>
</feature>
<dbReference type="InterPro" id="IPR004330">
    <property type="entry name" value="FAR1_DNA_bnd_dom"/>
</dbReference>
<evidence type="ECO:0000256" key="5">
    <source>
        <dbReference type="PROSITE-ProRule" id="PRU00325"/>
    </source>
</evidence>
<protein>
    <recommendedName>
        <fullName evidence="6">Protein FAR1-RELATED SEQUENCE</fullName>
    </recommendedName>
</protein>
<comment type="similarity">
    <text evidence="1 6">Belongs to the FHY3/FAR1 family.</text>
</comment>
<reference evidence="9" key="1">
    <citation type="journal article" date="2022" name="Cell">
        <title>Repeat-based holocentromeres influence genome architecture and karyotype evolution.</title>
        <authorList>
            <person name="Hofstatter P.G."/>
            <person name="Thangavel G."/>
            <person name="Lux T."/>
            <person name="Neumann P."/>
            <person name="Vondrak T."/>
            <person name="Novak P."/>
            <person name="Zhang M."/>
            <person name="Costa L."/>
            <person name="Castellani M."/>
            <person name="Scott A."/>
            <person name="Toegelov H."/>
            <person name="Fuchs J."/>
            <person name="Mata-Sucre Y."/>
            <person name="Dias Y."/>
            <person name="Vanzela A.L.L."/>
            <person name="Huettel B."/>
            <person name="Almeida C.C.S."/>
            <person name="Simkova H."/>
            <person name="Souza G."/>
            <person name="Pedrosa-Harand A."/>
            <person name="Macas J."/>
            <person name="Mayer K.F.X."/>
            <person name="Houben A."/>
            <person name="Marques A."/>
        </authorList>
    </citation>
    <scope>NUCLEOTIDE SEQUENCE</scope>
    <source>
        <strain evidence="9">RhyBre1mFocal</strain>
    </source>
</reference>
<gene>
    <name evidence="9" type="ORF">LUZ63_017414</name>
</gene>
<evidence type="ECO:0000256" key="6">
    <source>
        <dbReference type="RuleBase" id="RU367018"/>
    </source>
</evidence>
<proteinExistence type="inferred from homology"/>
<evidence type="ECO:0000256" key="1">
    <source>
        <dbReference type="ARBA" id="ARBA00005889"/>
    </source>
</evidence>
<dbReference type="Pfam" id="PF04434">
    <property type="entry name" value="SWIM"/>
    <property type="match status" value="1"/>
</dbReference>
<dbReference type="AlphaFoldDB" id="A0A9Q0HG60"/>
<dbReference type="InterPro" id="IPR007527">
    <property type="entry name" value="Znf_SWIM"/>
</dbReference>
<evidence type="ECO:0000256" key="2">
    <source>
        <dbReference type="ARBA" id="ARBA00022723"/>
    </source>
</evidence>
<dbReference type="EMBL" id="JAMQYH010000005">
    <property type="protein sequence ID" value="KAJ1686024.1"/>
    <property type="molecule type" value="Genomic_DNA"/>
</dbReference>
<dbReference type="SMART" id="SM00575">
    <property type="entry name" value="ZnF_PMZ"/>
    <property type="match status" value="1"/>
</dbReference>
<sequence length="772" mass="89357">MAIEEPDPQETQSSQEASMDDTDPHADLALCPFIGKEFMTEDEAKDFYNGYAYRMGFSIRRATFCKSVKSDEVTSVRFVCSMEGLSKKCREAQNENAPTKSPQKDRPANRTGCKASLRIRFVDGIWKVSVFNDVHNHLLVTSPSKKRSLRSHKSLNSDDKEIIKDMTAQNIEAAKIHECLAVKHGGKKFLRFKRKDISNEIAYQKQKILGVDVDSTLVYFQKKQEDDPEFFYAVDVDESGRLKNLFWVDGRARRSFQEFGEVITFDTTYQTNRYKMPLAPFIGVNHHRMNIFFGIAMLRSEDTSGFVWLFQNWIEAMYGKKPKAIITDQDPAMRIAIKEVFPNVVHRCCQWHVMRKAREHLGALYGTKEGFEHELKRVINRSMTISDFEEGWAAMLRKHDLRKNRHLKYMYSQRSEWVPAYFRDYFFANMSSSQRSESANNTIKSWSRHHNSMYQLVLHMEKIVEGRWQTESDLDIASMNAVPRLSTLFKIEKDASEFYTCTVMSVFKEILKKTQLGFVKKIEKDSLYEVTIKYNPMVAKMVPETYMVNINVLEELVSCSCRGYEFDGLLCSHAIKVMHHVGIDHLPNRYIMKRWCKDANASVKRSTLERSMEVGATKEHETLRFATLKPRMVKILKMASKSCDAFRYLKEMLDIAEEQLGLMVGDQENLSCDIDTSTRTGSHVIDPPVSKCKGKRKQPKRFKPPSEPKRFKPRKCSICDNTKGGHNSRTCLLKKAAGKKKNNQKDDDIDSIDEEDFEEEDMEDAHEDKDSM</sequence>
<evidence type="ECO:0000259" key="8">
    <source>
        <dbReference type="PROSITE" id="PS50966"/>
    </source>
</evidence>
<comment type="caution">
    <text evidence="9">The sequence shown here is derived from an EMBL/GenBank/DDBJ whole genome shotgun (WGS) entry which is preliminary data.</text>
</comment>
<dbReference type="InterPro" id="IPR031052">
    <property type="entry name" value="FHY3/FAR1"/>
</dbReference>
<dbReference type="GO" id="GO:0008270">
    <property type="term" value="F:zinc ion binding"/>
    <property type="evidence" value="ECO:0007669"/>
    <property type="project" value="UniProtKB-UniRule"/>
</dbReference>
<feature type="domain" description="SWIM-type" evidence="8">
    <location>
        <begin position="546"/>
        <end position="582"/>
    </location>
</feature>
<keyword evidence="2 6" id="KW-0479">Metal-binding</keyword>
<keyword evidence="4 6" id="KW-0862">Zinc</keyword>
<dbReference type="Pfam" id="PF03101">
    <property type="entry name" value="FAR1"/>
    <property type="match status" value="1"/>
</dbReference>
<accession>A0A9Q0HG60</accession>
<feature type="compositionally biased region" description="Basic residues" evidence="7">
    <location>
        <begin position="692"/>
        <end position="703"/>
    </location>
</feature>
<dbReference type="PANTHER" id="PTHR31669">
    <property type="entry name" value="PROTEIN FAR1-RELATED SEQUENCE 10-RELATED"/>
    <property type="match status" value="1"/>
</dbReference>
<evidence type="ECO:0000256" key="4">
    <source>
        <dbReference type="ARBA" id="ARBA00022833"/>
    </source>
</evidence>
<comment type="subcellular location">
    <subcellularLocation>
        <location evidence="6">Nucleus</location>
    </subcellularLocation>
</comment>
<keyword evidence="10" id="KW-1185">Reference proteome</keyword>
<feature type="region of interest" description="Disordered" evidence="7">
    <location>
        <begin position="91"/>
        <end position="110"/>
    </location>
</feature>
<feature type="region of interest" description="Disordered" evidence="7">
    <location>
        <begin position="675"/>
        <end position="772"/>
    </location>
</feature>
<feature type="region of interest" description="Disordered" evidence="7">
    <location>
        <begin position="1"/>
        <end position="24"/>
    </location>
</feature>
<name>A0A9Q0HG60_9POAL</name>
<dbReference type="GO" id="GO:0006355">
    <property type="term" value="P:regulation of DNA-templated transcription"/>
    <property type="evidence" value="ECO:0007669"/>
    <property type="project" value="UniProtKB-UniRule"/>
</dbReference>
<evidence type="ECO:0000256" key="7">
    <source>
        <dbReference type="SAM" id="MobiDB-lite"/>
    </source>
</evidence>
<dbReference type="GO" id="GO:0005634">
    <property type="term" value="C:nucleus"/>
    <property type="evidence" value="ECO:0007669"/>
    <property type="project" value="UniProtKB-SubCell"/>
</dbReference>
<dbReference type="Pfam" id="PF10551">
    <property type="entry name" value="MULE"/>
    <property type="match status" value="1"/>
</dbReference>
<dbReference type="OrthoDB" id="642283at2759"/>
<evidence type="ECO:0000256" key="3">
    <source>
        <dbReference type="ARBA" id="ARBA00022771"/>
    </source>
</evidence>
<dbReference type="InterPro" id="IPR006564">
    <property type="entry name" value="Znf_PMZ"/>
</dbReference>
<dbReference type="PROSITE" id="PS50966">
    <property type="entry name" value="ZF_SWIM"/>
    <property type="match status" value="1"/>
</dbReference>
<dbReference type="PANTHER" id="PTHR31669:SF283">
    <property type="entry name" value="PROTEIN FAR1-RELATED SEQUENCE"/>
    <property type="match status" value="1"/>
</dbReference>
<comment type="function">
    <text evidence="6">Putative transcription activator involved in regulating light control of development.</text>
</comment>
<organism evidence="9 10">
    <name type="scientific">Rhynchospora breviuscula</name>
    <dbReference type="NCBI Taxonomy" id="2022672"/>
    <lineage>
        <taxon>Eukaryota</taxon>
        <taxon>Viridiplantae</taxon>
        <taxon>Streptophyta</taxon>
        <taxon>Embryophyta</taxon>
        <taxon>Tracheophyta</taxon>
        <taxon>Spermatophyta</taxon>
        <taxon>Magnoliopsida</taxon>
        <taxon>Liliopsida</taxon>
        <taxon>Poales</taxon>
        <taxon>Cyperaceae</taxon>
        <taxon>Cyperoideae</taxon>
        <taxon>Rhynchosporeae</taxon>
        <taxon>Rhynchospora</taxon>
    </lineage>
</organism>